<dbReference type="GO" id="GO:0017108">
    <property type="term" value="F:5'-flap endonuclease activity"/>
    <property type="evidence" value="ECO:0007669"/>
    <property type="project" value="InterPro"/>
</dbReference>
<dbReference type="SMART" id="SM00279">
    <property type="entry name" value="HhH2"/>
    <property type="match status" value="1"/>
</dbReference>
<evidence type="ECO:0000313" key="5">
    <source>
        <dbReference type="EMBL" id="AOV15692.1"/>
    </source>
</evidence>
<protein>
    <recommendedName>
        <fullName evidence="4">5'-3' exonuclease domain-containing protein</fullName>
    </recommendedName>
</protein>
<sequence>MPPRTPAPHAPRRAPRLREVMPEEREADDGETGYTLLVDSSIYIFRAWFTWPQDVCDAAGRPANAVHGFAAFVHELLSVQRPVRIAFAFDETLEGSPRRALFPAYKANRPPAPQELIHQFEGCRRLVDALGLGALSRPGCEADDLIGTLAAGERVSGRRVALLTGDKDLTQLVHDGDIWWDYARGRRLGPRGVERTFGVPPRLIADQLALAGDKSDNIPGIPGVGMTTAARLLCPFGGLEALLDDIPRIGTLRLRGAVRLMRLVQEHQDTVRLARRLTGIDCRVPIERARRLFRGPRLHRDATRTLVPPAGGVAAHDGSGGGIAHRAQEQVDQPVDQFVQTAVVEALAGRQTLGDQHLAHHALEHQRAQPRVRPATQAAFAAQLLQGILDVVGEGLPAMFEEGLGRGVTLEQAVQLHLQQVRLPRHAAHEHLHQPAQHRRKVRGRRQHRFDIVLAGARKVVEHRLVQRLLGREVTIQRGRTDSDRVGDVVDGDTVKTAVRKQTGRLAQDQFAALRSA</sequence>
<dbReference type="InterPro" id="IPR036279">
    <property type="entry name" value="5-3_exonuclease_C_sf"/>
</dbReference>
<evidence type="ECO:0000313" key="6">
    <source>
        <dbReference type="Proteomes" id="UP000095342"/>
    </source>
</evidence>
<dbReference type="PANTHER" id="PTHR42646:SF2">
    <property type="entry name" value="5'-3' EXONUCLEASE FAMILY PROTEIN"/>
    <property type="match status" value="1"/>
</dbReference>
<dbReference type="PANTHER" id="PTHR42646">
    <property type="entry name" value="FLAP ENDONUCLEASE XNI"/>
    <property type="match status" value="1"/>
</dbReference>
<keyword evidence="3" id="KW-0238">DNA-binding</keyword>
<proteinExistence type="predicted"/>
<dbReference type="GO" id="GO:0003677">
    <property type="term" value="F:DNA binding"/>
    <property type="evidence" value="ECO:0007669"/>
    <property type="project" value="UniProtKB-KW"/>
</dbReference>
<accession>A0A1D8K410</accession>
<dbReference type="SUPFAM" id="SSF88723">
    <property type="entry name" value="PIN domain-like"/>
    <property type="match status" value="1"/>
</dbReference>
<keyword evidence="2" id="KW-0378">Hydrolase</keyword>
<dbReference type="Gene3D" id="1.10.150.20">
    <property type="entry name" value="5' to 3' exonuclease, C-terminal subdomain"/>
    <property type="match status" value="1"/>
</dbReference>
<dbReference type="InterPro" id="IPR029060">
    <property type="entry name" value="PIN-like_dom_sf"/>
</dbReference>
<dbReference type="InterPro" id="IPR002421">
    <property type="entry name" value="5-3_exonuclease"/>
</dbReference>
<dbReference type="InterPro" id="IPR020045">
    <property type="entry name" value="DNA_polI_H3TH"/>
</dbReference>
<evidence type="ECO:0000256" key="2">
    <source>
        <dbReference type="ARBA" id="ARBA00022801"/>
    </source>
</evidence>
<dbReference type="Proteomes" id="UP000095342">
    <property type="component" value="Chromosome"/>
</dbReference>
<organism evidence="5 6">
    <name type="scientific">Acidihalobacter aeolianus</name>
    <dbReference type="NCBI Taxonomy" id="2792603"/>
    <lineage>
        <taxon>Bacteria</taxon>
        <taxon>Pseudomonadati</taxon>
        <taxon>Pseudomonadota</taxon>
        <taxon>Gammaproteobacteria</taxon>
        <taxon>Chromatiales</taxon>
        <taxon>Ectothiorhodospiraceae</taxon>
        <taxon>Acidihalobacter</taxon>
    </lineage>
</organism>
<name>A0A1D8K410_9GAMM</name>
<dbReference type="KEGG" id="aaeo:BJI67_00205"/>
<dbReference type="CDD" id="cd09898">
    <property type="entry name" value="H3TH_53EXO"/>
    <property type="match status" value="1"/>
</dbReference>
<dbReference type="GO" id="GO:0008409">
    <property type="term" value="F:5'-3' exonuclease activity"/>
    <property type="evidence" value="ECO:0007669"/>
    <property type="project" value="InterPro"/>
</dbReference>
<evidence type="ECO:0000256" key="3">
    <source>
        <dbReference type="ARBA" id="ARBA00023125"/>
    </source>
</evidence>
<keyword evidence="1" id="KW-0540">Nuclease</keyword>
<evidence type="ECO:0000256" key="1">
    <source>
        <dbReference type="ARBA" id="ARBA00022722"/>
    </source>
</evidence>
<gene>
    <name evidence="5" type="ORF">BJI67_00205</name>
</gene>
<dbReference type="SMART" id="SM00475">
    <property type="entry name" value="53EXOc"/>
    <property type="match status" value="1"/>
</dbReference>
<dbReference type="InterPro" id="IPR008918">
    <property type="entry name" value="HhH2"/>
</dbReference>
<dbReference type="Pfam" id="PF01367">
    <property type="entry name" value="5_3_exonuc"/>
    <property type="match status" value="1"/>
</dbReference>
<dbReference type="InterPro" id="IPR020046">
    <property type="entry name" value="5-3_exonucl_a-hlix_arch_N"/>
</dbReference>
<dbReference type="GO" id="GO:0033567">
    <property type="term" value="P:DNA replication, Okazaki fragment processing"/>
    <property type="evidence" value="ECO:0007669"/>
    <property type="project" value="InterPro"/>
</dbReference>
<dbReference type="InterPro" id="IPR038969">
    <property type="entry name" value="FEN"/>
</dbReference>
<keyword evidence="6" id="KW-1185">Reference proteome</keyword>
<reference evidence="5 6" key="1">
    <citation type="submission" date="2016-09" db="EMBL/GenBank/DDBJ databases">
        <title>Acidihalobacter prosperus V6 (DSM14174).</title>
        <authorList>
            <person name="Khaleque H.N."/>
            <person name="Ramsay J.P."/>
            <person name="Murphy R.J.T."/>
            <person name="Kaksonen A.H."/>
            <person name="Boxall N.J."/>
            <person name="Watkin E.L.J."/>
        </authorList>
    </citation>
    <scope>NUCLEOTIDE SEQUENCE [LARGE SCALE GENOMIC DNA]</scope>
    <source>
        <strain evidence="5 6">V6</strain>
    </source>
</reference>
<dbReference type="CDD" id="cd09859">
    <property type="entry name" value="PIN_53EXO"/>
    <property type="match status" value="1"/>
</dbReference>
<dbReference type="EMBL" id="CP017448">
    <property type="protein sequence ID" value="AOV15692.1"/>
    <property type="molecule type" value="Genomic_DNA"/>
</dbReference>
<feature type="domain" description="5'-3' exonuclease" evidence="4">
    <location>
        <begin position="33"/>
        <end position="296"/>
    </location>
</feature>
<dbReference type="Gene3D" id="3.40.50.1010">
    <property type="entry name" value="5'-nuclease"/>
    <property type="match status" value="1"/>
</dbReference>
<dbReference type="Pfam" id="PF02739">
    <property type="entry name" value="5_3_exonuc_N"/>
    <property type="match status" value="1"/>
</dbReference>
<dbReference type="AlphaFoldDB" id="A0A1D8K410"/>
<evidence type="ECO:0000259" key="4">
    <source>
        <dbReference type="SMART" id="SM00475"/>
    </source>
</evidence>
<dbReference type="SUPFAM" id="SSF47807">
    <property type="entry name" value="5' to 3' exonuclease, C-terminal subdomain"/>
    <property type="match status" value="1"/>
</dbReference>